<evidence type="ECO:0000313" key="2">
    <source>
        <dbReference type="Proteomes" id="UP000829398"/>
    </source>
</evidence>
<keyword evidence="2" id="KW-1185">Reference proteome</keyword>
<gene>
    <name evidence="1" type="ORF">KPL71_022014</name>
</gene>
<proteinExistence type="predicted"/>
<evidence type="ECO:0000313" key="1">
    <source>
        <dbReference type="EMBL" id="KAH9717895.1"/>
    </source>
</evidence>
<name>A0ACB8JLX1_CITSI</name>
<comment type="caution">
    <text evidence="1">The sequence shown here is derived from an EMBL/GenBank/DDBJ whole genome shotgun (WGS) entry which is preliminary data.</text>
</comment>
<dbReference type="EMBL" id="CM039176">
    <property type="protein sequence ID" value="KAH9717895.1"/>
    <property type="molecule type" value="Genomic_DNA"/>
</dbReference>
<accession>A0ACB8JLX1</accession>
<organism evidence="1 2">
    <name type="scientific">Citrus sinensis</name>
    <name type="common">Sweet orange</name>
    <name type="synonym">Citrus aurantium var. sinensis</name>
    <dbReference type="NCBI Taxonomy" id="2711"/>
    <lineage>
        <taxon>Eukaryota</taxon>
        <taxon>Viridiplantae</taxon>
        <taxon>Streptophyta</taxon>
        <taxon>Embryophyta</taxon>
        <taxon>Tracheophyta</taxon>
        <taxon>Spermatophyta</taxon>
        <taxon>Magnoliopsida</taxon>
        <taxon>eudicotyledons</taxon>
        <taxon>Gunneridae</taxon>
        <taxon>Pentapetalae</taxon>
        <taxon>rosids</taxon>
        <taxon>malvids</taxon>
        <taxon>Sapindales</taxon>
        <taxon>Rutaceae</taxon>
        <taxon>Aurantioideae</taxon>
        <taxon>Citrus</taxon>
    </lineage>
</organism>
<dbReference type="Proteomes" id="UP000829398">
    <property type="component" value="Chromosome 7"/>
</dbReference>
<sequence length="621" mass="70129">MLYSRTSLTLEDVKESLCSKEIKRNENDESNGEGLIARKEKKKDKKGKNQGNGQGKNQQNAEKKKKKMKSFYCKKEWQYIRDCVEKKKKESQERSGDAAVASDDSTDEGHQSADLLIASKCDLEDNEGIRVTKRGTIVMRGEKKNGLYVLTGSSVPANAIMTAESDVDKTKLWHLRLAHMKAMSTACYLVNRSPSTAIDFKTPEEIWSGRPPKFENLRIFECPAYVHINQGKLNARALKGFFIGYLDGVKGYKSVESPKLEVEFSGHERVASDSEDTVHTEDQDTELPTLQQTDLQDYQLARDRERRQTRALDRLGYADLIAFALVNADEIAIEELGSYSEAISGKDCDKWLAVMQEEMDSLQRNKTWTLVPNLGNRKLISYKWIFKKKEGIPEVEPSRKLNNLLKCEFEMKDLGSAKRILGMEIFINRAAGTLFLSQEKYIKKVLERFDMHNSKLVLTPLGSQFKLSTAQLTEAERAQMDGIPYAQAAGSLMYAMVCTRPDIAFAVSVVSRFLSCSNKTHWGAVKWIMRYLRGSSTCGLLYGKSRSDVSEIVGYVDSDFVGDLDKRKSISGYMFMLNMCIVSWKATLQPIVALSSIEDEFVAATEAENEAMWLKGILNEL</sequence>
<reference evidence="2" key="1">
    <citation type="journal article" date="2023" name="Hortic. Res.">
        <title>A chromosome-level phased genome enabling allele-level studies in sweet orange: a case study on citrus Huanglongbing tolerance.</title>
        <authorList>
            <person name="Wu B."/>
            <person name="Yu Q."/>
            <person name="Deng Z."/>
            <person name="Duan Y."/>
            <person name="Luo F."/>
            <person name="Gmitter F. Jr."/>
        </authorList>
    </citation>
    <scope>NUCLEOTIDE SEQUENCE [LARGE SCALE GENOMIC DNA]</scope>
    <source>
        <strain evidence="2">cv. Valencia</strain>
    </source>
</reference>
<protein>
    <submittedName>
        <fullName evidence="1">Integrase catalytic domain-containing protein</fullName>
    </submittedName>
</protein>